<dbReference type="Gene3D" id="1.10.10.10">
    <property type="entry name" value="Winged helix-like DNA-binding domain superfamily/Winged helix DNA-binding domain"/>
    <property type="match status" value="1"/>
</dbReference>
<dbReference type="PANTHER" id="PTHR36766:SF70">
    <property type="entry name" value="DISEASE RESISTANCE PROTEIN RGA4"/>
    <property type="match status" value="1"/>
</dbReference>
<dbReference type="GO" id="GO:0043531">
    <property type="term" value="F:ADP binding"/>
    <property type="evidence" value="ECO:0007669"/>
    <property type="project" value="InterPro"/>
</dbReference>
<dbReference type="GO" id="GO:0051707">
    <property type="term" value="P:response to other organism"/>
    <property type="evidence" value="ECO:0007669"/>
    <property type="project" value="UniProtKB-ARBA"/>
</dbReference>
<dbReference type="Gene3D" id="3.80.10.10">
    <property type="entry name" value="Ribonuclease Inhibitor"/>
    <property type="match status" value="2"/>
</dbReference>
<proteinExistence type="predicted"/>
<name>A0A2P6QX03_ROSCH</name>
<accession>A0A2P6QX03</accession>
<keyword evidence="1" id="KW-0433">Leucine-rich repeat</keyword>
<dbReference type="Pfam" id="PF18052">
    <property type="entry name" value="Rx_N"/>
    <property type="match status" value="1"/>
</dbReference>
<evidence type="ECO:0000259" key="6">
    <source>
        <dbReference type="Pfam" id="PF00931"/>
    </source>
</evidence>
<dbReference type="PRINTS" id="PR00364">
    <property type="entry name" value="DISEASERSIST"/>
</dbReference>
<dbReference type="InterPro" id="IPR027417">
    <property type="entry name" value="P-loop_NTPase"/>
</dbReference>
<dbReference type="GO" id="GO:0016787">
    <property type="term" value="F:hydrolase activity"/>
    <property type="evidence" value="ECO:0007669"/>
    <property type="project" value="UniProtKB-KW"/>
</dbReference>
<organism evidence="10 11">
    <name type="scientific">Rosa chinensis</name>
    <name type="common">China rose</name>
    <dbReference type="NCBI Taxonomy" id="74649"/>
    <lineage>
        <taxon>Eukaryota</taxon>
        <taxon>Viridiplantae</taxon>
        <taxon>Streptophyta</taxon>
        <taxon>Embryophyta</taxon>
        <taxon>Tracheophyta</taxon>
        <taxon>Spermatophyta</taxon>
        <taxon>Magnoliopsida</taxon>
        <taxon>eudicotyledons</taxon>
        <taxon>Gunneridae</taxon>
        <taxon>Pentapetalae</taxon>
        <taxon>rosids</taxon>
        <taxon>fabids</taxon>
        <taxon>Rosales</taxon>
        <taxon>Rosaceae</taxon>
        <taxon>Rosoideae</taxon>
        <taxon>Rosoideae incertae sedis</taxon>
        <taxon>Rosa</taxon>
    </lineage>
</organism>
<dbReference type="Gene3D" id="3.40.50.300">
    <property type="entry name" value="P-loop containing nucleotide triphosphate hydrolases"/>
    <property type="match status" value="1"/>
</dbReference>
<dbReference type="GO" id="GO:0006952">
    <property type="term" value="P:defense response"/>
    <property type="evidence" value="ECO:0007669"/>
    <property type="project" value="UniProtKB-KW"/>
</dbReference>
<keyword evidence="3" id="KW-0547">Nucleotide-binding</keyword>
<gene>
    <name evidence="10" type="ORF">RchiOBHm_Chr4g0417041</name>
</gene>
<feature type="domain" description="Disease resistance protein winged helix" evidence="8">
    <location>
        <begin position="451"/>
        <end position="528"/>
    </location>
</feature>
<dbReference type="Gene3D" id="1.20.5.4130">
    <property type="match status" value="1"/>
</dbReference>
<keyword evidence="4" id="KW-0611">Plant defense</keyword>
<dbReference type="InterPro" id="IPR058922">
    <property type="entry name" value="WHD_DRP"/>
</dbReference>
<evidence type="ECO:0000256" key="3">
    <source>
        <dbReference type="ARBA" id="ARBA00022741"/>
    </source>
</evidence>
<dbReference type="Gene3D" id="1.10.8.430">
    <property type="entry name" value="Helical domain of apoptotic protease-activating factors"/>
    <property type="match status" value="1"/>
</dbReference>
<evidence type="ECO:0000256" key="1">
    <source>
        <dbReference type="ARBA" id="ARBA00022614"/>
    </source>
</evidence>
<dbReference type="InterPro" id="IPR036388">
    <property type="entry name" value="WH-like_DNA-bd_sf"/>
</dbReference>
<keyword evidence="10" id="KW-0378">Hydrolase</keyword>
<evidence type="ECO:0000256" key="2">
    <source>
        <dbReference type="ARBA" id="ARBA00022737"/>
    </source>
</evidence>
<dbReference type="InterPro" id="IPR032675">
    <property type="entry name" value="LRR_dom_sf"/>
</dbReference>
<dbReference type="SUPFAM" id="SSF52058">
    <property type="entry name" value="L domain-like"/>
    <property type="match status" value="1"/>
</dbReference>
<feature type="domain" description="NB-ARC" evidence="6">
    <location>
        <begin position="183"/>
        <end position="361"/>
    </location>
</feature>
<reference evidence="10 11" key="1">
    <citation type="journal article" date="2018" name="Nat. Genet.">
        <title>The Rosa genome provides new insights in the design of modern roses.</title>
        <authorList>
            <person name="Bendahmane M."/>
        </authorList>
    </citation>
    <scope>NUCLEOTIDE SEQUENCE [LARGE SCALE GENOMIC DNA]</scope>
    <source>
        <strain evidence="11">cv. Old Blush</strain>
    </source>
</reference>
<dbReference type="GO" id="GO:0005524">
    <property type="term" value="F:ATP binding"/>
    <property type="evidence" value="ECO:0007669"/>
    <property type="project" value="UniProtKB-KW"/>
</dbReference>
<evidence type="ECO:0000256" key="4">
    <source>
        <dbReference type="ARBA" id="ARBA00022821"/>
    </source>
</evidence>
<evidence type="ECO:0000259" key="7">
    <source>
        <dbReference type="Pfam" id="PF18052"/>
    </source>
</evidence>
<feature type="domain" description="R13L1/DRL21-like LRR repeat region" evidence="9">
    <location>
        <begin position="699"/>
        <end position="829"/>
    </location>
</feature>
<protein>
    <submittedName>
        <fullName evidence="10">Putative P-loop containing nucleoside triphosphate hydrolase, leucine-rich repeat domain, L</fullName>
    </submittedName>
</protein>
<feature type="domain" description="R13L1/DRL21-like LRR repeat region" evidence="9">
    <location>
        <begin position="1030"/>
        <end position="1087"/>
    </location>
</feature>
<evidence type="ECO:0000256" key="5">
    <source>
        <dbReference type="ARBA" id="ARBA00022840"/>
    </source>
</evidence>
<dbReference type="InterPro" id="IPR002182">
    <property type="entry name" value="NB-ARC"/>
</dbReference>
<keyword evidence="5" id="KW-0067">ATP-binding</keyword>
<dbReference type="SMART" id="SM00367">
    <property type="entry name" value="LRR_CC"/>
    <property type="match status" value="5"/>
</dbReference>
<evidence type="ECO:0000259" key="9">
    <source>
        <dbReference type="Pfam" id="PF25019"/>
    </source>
</evidence>
<evidence type="ECO:0000313" key="10">
    <source>
        <dbReference type="EMBL" id="PRQ38713.1"/>
    </source>
</evidence>
<dbReference type="PANTHER" id="PTHR36766">
    <property type="entry name" value="PLANT BROAD-SPECTRUM MILDEW RESISTANCE PROTEIN RPW8"/>
    <property type="match status" value="1"/>
</dbReference>
<dbReference type="Pfam" id="PF00931">
    <property type="entry name" value="NB-ARC"/>
    <property type="match status" value="1"/>
</dbReference>
<evidence type="ECO:0000313" key="11">
    <source>
        <dbReference type="Proteomes" id="UP000238479"/>
    </source>
</evidence>
<keyword evidence="11" id="KW-1185">Reference proteome</keyword>
<dbReference type="Pfam" id="PF23559">
    <property type="entry name" value="WHD_DRP"/>
    <property type="match status" value="1"/>
</dbReference>
<dbReference type="Gramene" id="PRQ38713">
    <property type="protein sequence ID" value="PRQ38713"/>
    <property type="gene ID" value="RchiOBHm_Chr4g0417041"/>
</dbReference>
<feature type="domain" description="Disease resistance N-terminal" evidence="7">
    <location>
        <begin position="12"/>
        <end position="94"/>
    </location>
</feature>
<dbReference type="InterPro" id="IPR042197">
    <property type="entry name" value="Apaf_helical"/>
</dbReference>
<dbReference type="InterPro" id="IPR006553">
    <property type="entry name" value="Leu-rich_rpt_Cys-con_subtyp"/>
</dbReference>
<dbReference type="AlphaFoldDB" id="A0A2P6QX03"/>
<dbReference type="OMA" id="PCEIKNE"/>
<sequence>MFVLSLLESAAGEVVSKVISLATDQLRLDIVWGFREEINKLKESSTLIGNIINDAAHEPEDRKLRARADWMKRLISVAYNADDILDEIEYEVQRIVIKETSLDKKILGFFCNNPVLFRLKMARKINNINTSLDDLYKHAASVGLGMTRRSNGGAAASKDKWETTSFVDKNEFTLKDATIVGRDQVVSDIIATLTNSNNQENILSVMAIVGLGGLGKTTLARSVTKQLKEGEMKRYFDATLWVYVSNTFDVNSILHRMLESYDDVTGANLSSLEALIGSLQQQLKERRYFLVLDDVWNEDANNWDDLKRCLLQLNSAKGSSVIVTTRSAKVASIMETLPRCDLETLSDDECWSIIKDRAFADPNAPIPSDLEGIGRDIAKKCAGLPLAAKVLGSLMRSKNGSNEWKSIKESKVWQVSSDKEDSRIMSVLRLSFDNLESPLKQCFAYCSMLERGSSIKRYNLIQLWMAQGFLHPSHGHQTEQEIEMEDIGNKYFETLLENSLFQDATENEDDYGVIISQCKMHDLVHDLANEVSKCESWTSDFNHEMDDHEIRHVARVPTAILEKMPKSSISRLRSFFSNIGEVSNTIFPKFRALRVLGFCETENQELPYSLSKLKHLRYLDLSDGKIKAPPESIGKLYNLQTLRLPWNLKKCPKVIQNLFNLRHFYFGEEMKFEAGILGRLTNLRRLPFFNVGEERGPAIKELGGLNQLRGHLIIIGLEHVRDGEEAKKARLVHKSHLSRLTFAWTNNEVPNENQTEVLDGLEPHGNLQSLNIYGFMGARFPSWISAEGGEVVKVFPCLEQLRISRCPNLELIRITQGMPSLRKLNIESCDKLSSLGSGLNYCTSLQELEIKDCYKLRSIPITQGMPSLRSLKISHCKRLSSLGGGLNYCTSLQELEIRDCDELTSIPITQGITSLRELKIDSCWRLFSLPSGLQFCTSLEDLYITDCSSLLSLSVSILEEEEISQGTVLLKLKYVRTVGFHHLTRLKTLRIGAFWEELDAFPHFQLPPNSQLVELCLFGWPKLESLPQQIQHLTCLKQLWISDFKGLEALPEWLGNLTSLESLRIWFCENLKYLPTQNAMTSLTKLKKLRSDGCPLLKERCTKETGPEWPKISHIPDLQFGNW</sequence>
<keyword evidence="2" id="KW-0677">Repeat</keyword>
<dbReference type="SUPFAM" id="SSF52540">
    <property type="entry name" value="P-loop containing nucleoside triphosphate hydrolases"/>
    <property type="match status" value="1"/>
</dbReference>
<dbReference type="Proteomes" id="UP000238479">
    <property type="component" value="Chromosome 4"/>
</dbReference>
<dbReference type="InterPro" id="IPR056789">
    <property type="entry name" value="LRR_R13L1-DRL21"/>
</dbReference>
<dbReference type="Pfam" id="PF25019">
    <property type="entry name" value="LRR_R13L1-DRL21"/>
    <property type="match status" value="2"/>
</dbReference>
<dbReference type="FunFam" id="1.10.10.10:FF:000322">
    <property type="entry name" value="Probable disease resistance protein At1g63360"/>
    <property type="match status" value="1"/>
</dbReference>
<dbReference type="EMBL" id="PDCK01000042">
    <property type="protein sequence ID" value="PRQ38713.1"/>
    <property type="molecule type" value="Genomic_DNA"/>
</dbReference>
<comment type="caution">
    <text evidence="10">The sequence shown here is derived from an EMBL/GenBank/DDBJ whole genome shotgun (WGS) entry which is preliminary data.</text>
</comment>
<dbReference type="InterPro" id="IPR041118">
    <property type="entry name" value="Rx_N"/>
</dbReference>
<evidence type="ECO:0000259" key="8">
    <source>
        <dbReference type="Pfam" id="PF23559"/>
    </source>
</evidence>